<keyword evidence="3" id="KW-0472">Membrane</keyword>
<dbReference type="Pfam" id="PF04199">
    <property type="entry name" value="Cyclase"/>
    <property type="match status" value="1"/>
</dbReference>
<dbReference type="SUPFAM" id="SSF102198">
    <property type="entry name" value="Putative cyclase"/>
    <property type="match status" value="1"/>
</dbReference>
<dbReference type="GO" id="GO:0004061">
    <property type="term" value="F:arylformamidase activity"/>
    <property type="evidence" value="ECO:0007669"/>
    <property type="project" value="InterPro"/>
</dbReference>
<feature type="compositionally biased region" description="Pro residues" evidence="2">
    <location>
        <begin position="303"/>
        <end position="314"/>
    </location>
</feature>
<comment type="similarity">
    <text evidence="1">Belongs to the Cyclase 1 superfamily.</text>
</comment>
<evidence type="ECO:0000256" key="3">
    <source>
        <dbReference type="SAM" id="Phobius"/>
    </source>
</evidence>
<evidence type="ECO:0000256" key="2">
    <source>
        <dbReference type="SAM" id="MobiDB-lite"/>
    </source>
</evidence>
<proteinExistence type="inferred from homology"/>
<keyword evidence="3" id="KW-1133">Transmembrane helix</keyword>
<feature type="compositionally biased region" description="Basic and acidic residues" evidence="2">
    <location>
        <begin position="356"/>
        <end position="365"/>
    </location>
</feature>
<evidence type="ECO:0000256" key="1">
    <source>
        <dbReference type="ARBA" id="ARBA00007865"/>
    </source>
</evidence>
<gene>
    <name evidence="4" type="ORF">g.20564</name>
</gene>
<name>A0A1B6LXQ5_9HEMI</name>
<organism evidence="4">
    <name type="scientific">Graphocephala atropunctata</name>
    <dbReference type="NCBI Taxonomy" id="36148"/>
    <lineage>
        <taxon>Eukaryota</taxon>
        <taxon>Metazoa</taxon>
        <taxon>Ecdysozoa</taxon>
        <taxon>Arthropoda</taxon>
        <taxon>Hexapoda</taxon>
        <taxon>Insecta</taxon>
        <taxon>Pterygota</taxon>
        <taxon>Neoptera</taxon>
        <taxon>Paraneoptera</taxon>
        <taxon>Hemiptera</taxon>
        <taxon>Auchenorrhyncha</taxon>
        <taxon>Membracoidea</taxon>
        <taxon>Cicadellidae</taxon>
        <taxon>Cicadellinae</taxon>
        <taxon>Cicadellini</taxon>
        <taxon>Graphocephala</taxon>
    </lineage>
</organism>
<feature type="transmembrane region" description="Helical" evidence="3">
    <location>
        <begin position="17"/>
        <end position="38"/>
    </location>
</feature>
<dbReference type="Gene3D" id="3.50.30.50">
    <property type="entry name" value="Putative cyclase"/>
    <property type="match status" value="1"/>
</dbReference>
<sequence>IPVITTRSYIDPRNYRLGVANMGFLFISIFLGSINLSFCILDPCYFYQDDTTFDLTHPFYEGIPAYPGLDPQAFDLNLAYEYGDPHFFLSYNYSVSGLAGTSMTSPAVFFPFNRQISEIPFSQLVRLIGRVIDISDQVKLNPNYEATVDDIVCNENEYGCFAPGTVVIFYTGWASRWPNQERVFGLEGLLGLDLLPIDYNYPGISEEAARYIASQPNVYGVMIDSPGVDSGAVPIIGFDIYKSSRILARENKYIVQNVNLECTLPNINLKIYILPLYVLGGTSAPCRIFAHVCQDQCPVPALPPAPPPPPPPPHKSFDNSGYVDPDDYFRVRPRVSSPTRIEHPNLPPLNLHRTFRRESDSAPIV</sequence>
<dbReference type="EMBL" id="GEBQ01011516">
    <property type="protein sequence ID" value="JAT28461.1"/>
    <property type="molecule type" value="Transcribed_RNA"/>
</dbReference>
<dbReference type="InterPro" id="IPR037175">
    <property type="entry name" value="KFase_sf"/>
</dbReference>
<reference evidence="4" key="1">
    <citation type="submission" date="2015-11" db="EMBL/GenBank/DDBJ databases">
        <title>De novo transcriptome assembly of four potential Pierce s Disease insect vectors from Arizona vineyards.</title>
        <authorList>
            <person name="Tassone E.E."/>
        </authorList>
    </citation>
    <scope>NUCLEOTIDE SEQUENCE</scope>
</reference>
<dbReference type="AlphaFoldDB" id="A0A1B6LXQ5"/>
<feature type="non-terminal residue" evidence="4">
    <location>
        <position position="1"/>
    </location>
</feature>
<evidence type="ECO:0000313" key="4">
    <source>
        <dbReference type="EMBL" id="JAT28461.1"/>
    </source>
</evidence>
<protein>
    <submittedName>
        <fullName evidence="4">Uncharacterized protein</fullName>
    </submittedName>
</protein>
<feature type="region of interest" description="Disordered" evidence="2">
    <location>
        <begin position="303"/>
        <end position="365"/>
    </location>
</feature>
<dbReference type="PANTHER" id="PTHR31118">
    <property type="entry name" value="CYCLASE-LIKE PROTEIN 2"/>
    <property type="match status" value="1"/>
</dbReference>
<accession>A0A1B6LXQ5</accession>
<keyword evidence="3" id="KW-0812">Transmembrane</keyword>
<dbReference type="InterPro" id="IPR007325">
    <property type="entry name" value="KFase/CYL"/>
</dbReference>
<dbReference type="PANTHER" id="PTHR31118:SF12">
    <property type="entry name" value="CYCLASE-LIKE PROTEIN 2"/>
    <property type="match status" value="1"/>
</dbReference>
<dbReference type="GO" id="GO:0019441">
    <property type="term" value="P:L-tryptophan catabolic process to kynurenine"/>
    <property type="evidence" value="ECO:0007669"/>
    <property type="project" value="InterPro"/>
</dbReference>